<protein>
    <submittedName>
        <fullName evidence="2">Crp/Fnr family transcriptional regulator</fullName>
    </submittedName>
</protein>
<sequence>MFEILKNHIEKIISLTDSEFEFIASLFTAKSHKKGQFLFQEREYLSRHYFICKGLLKLVYTDSDTREHIVGFAMEDWWESDFEAFYLQQKTSMSLICLEDTDVLYITYENYKRLCSSLPKIEHFFLEKAYFGFIAAQKRILSTLTSDTKERYLQLIERYPALAQRVPKSQLAAYLGVSRETLSRFSY</sequence>
<organism evidence="2 3">
    <name type="scientific">Avrilella dinanensis</name>
    <dbReference type="NCBI Taxonomy" id="2008672"/>
    <lineage>
        <taxon>Bacteria</taxon>
        <taxon>Pseudomonadati</taxon>
        <taxon>Bacteroidota</taxon>
        <taxon>Flavobacteriia</taxon>
        <taxon>Flavobacteriales</taxon>
        <taxon>Flavobacteriaceae</taxon>
        <taxon>Avrilella</taxon>
    </lineage>
</organism>
<dbReference type="Pfam" id="PF00027">
    <property type="entry name" value="cNMP_binding"/>
    <property type="match status" value="1"/>
</dbReference>
<dbReference type="SUPFAM" id="SSF51206">
    <property type="entry name" value="cAMP-binding domain-like"/>
    <property type="match status" value="1"/>
</dbReference>
<feature type="domain" description="Cyclic nucleotide-binding" evidence="1">
    <location>
        <begin position="11"/>
        <end position="114"/>
    </location>
</feature>
<dbReference type="InterPro" id="IPR014710">
    <property type="entry name" value="RmlC-like_jellyroll"/>
</dbReference>
<evidence type="ECO:0000313" key="2">
    <source>
        <dbReference type="EMBL" id="PJR04110.1"/>
    </source>
</evidence>
<accession>A0A2M9R5I9</accession>
<dbReference type="InterPro" id="IPR018490">
    <property type="entry name" value="cNMP-bd_dom_sf"/>
</dbReference>
<evidence type="ECO:0000313" key="3">
    <source>
        <dbReference type="Proteomes" id="UP000231960"/>
    </source>
</evidence>
<comment type="caution">
    <text evidence="2">The sequence shown here is derived from an EMBL/GenBank/DDBJ whole genome shotgun (WGS) entry which is preliminary data.</text>
</comment>
<gene>
    <name evidence="2" type="ORF">CDL10_05900</name>
</gene>
<name>A0A2M9R5I9_9FLAO</name>
<dbReference type="EMBL" id="NIPO01000001">
    <property type="protein sequence ID" value="PJR04110.1"/>
    <property type="molecule type" value="Genomic_DNA"/>
</dbReference>
<dbReference type="PROSITE" id="PS50042">
    <property type="entry name" value="CNMP_BINDING_3"/>
    <property type="match status" value="1"/>
</dbReference>
<dbReference type="RefSeq" id="WP_100677674.1">
    <property type="nucleotide sequence ID" value="NZ_NIPO01000001.1"/>
</dbReference>
<keyword evidence="3" id="KW-1185">Reference proteome</keyword>
<evidence type="ECO:0000259" key="1">
    <source>
        <dbReference type="PROSITE" id="PS50042"/>
    </source>
</evidence>
<dbReference type="OrthoDB" id="1092431at2"/>
<dbReference type="AlphaFoldDB" id="A0A2M9R5I9"/>
<dbReference type="Gene3D" id="2.60.120.10">
    <property type="entry name" value="Jelly Rolls"/>
    <property type="match status" value="1"/>
</dbReference>
<reference evidence="2 3" key="1">
    <citation type="submission" date="2017-06" db="EMBL/GenBank/DDBJ databases">
        <title>Description of Avrilella dinanensis gen. nov. sp. nov.</title>
        <authorList>
            <person name="Leyer C."/>
            <person name="Sassi M."/>
            <person name="Minet J."/>
            <person name="Kayal S."/>
            <person name="Cattoir V."/>
        </authorList>
    </citation>
    <scope>NUCLEOTIDE SEQUENCE [LARGE SCALE GENOMIC DNA]</scope>
    <source>
        <strain evidence="2 3">UR159</strain>
    </source>
</reference>
<dbReference type="Proteomes" id="UP000231960">
    <property type="component" value="Unassembled WGS sequence"/>
</dbReference>
<dbReference type="CDD" id="cd00038">
    <property type="entry name" value="CAP_ED"/>
    <property type="match status" value="1"/>
</dbReference>
<dbReference type="InterPro" id="IPR000595">
    <property type="entry name" value="cNMP-bd_dom"/>
</dbReference>
<proteinExistence type="predicted"/>